<organism evidence="5 6">
    <name type="scientific">Thermomonospora umbrina</name>
    <dbReference type="NCBI Taxonomy" id="111806"/>
    <lineage>
        <taxon>Bacteria</taxon>
        <taxon>Bacillati</taxon>
        <taxon>Actinomycetota</taxon>
        <taxon>Actinomycetes</taxon>
        <taxon>Streptosporangiales</taxon>
        <taxon>Thermomonosporaceae</taxon>
        <taxon>Thermomonospora</taxon>
    </lineage>
</organism>
<dbReference type="SMART" id="SM00320">
    <property type="entry name" value="WD40"/>
    <property type="match status" value="7"/>
</dbReference>
<dbReference type="PROSITE" id="PS00678">
    <property type="entry name" value="WD_REPEATS_1"/>
    <property type="match status" value="1"/>
</dbReference>
<dbReference type="InterPro" id="IPR020472">
    <property type="entry name" value="WD40_PAC1"/>
</dbReference>
<evidence type="ECO:0000256" key="2">
    <source>
        <dbReference type="ARBA" id="ARBA00022737"/>
    </source>
</evidence>
<evidence type="ECO:0000256" key="1">
    <source>
        <dbReference type="ARBA" id="ARBA00022574"/>
    </source>
</evidence>
<dbReference type="InterPro" id="IPR036322">
    <property type="entry name" value="WD40_repeat_dom_sf"/>
</dbReference>
<feature type="repeat" description="WD" evidence="3">
    <location>
        <begin position="316"/>
        <end position="357"/>
    </location>
</feature>
<reference evidence="5 6" key="1">
    <citation type="submission" date="2018-08" db="EMBL/GenBank/DDBJ databases">
        <title>Sequencing the genomes of 1000 actinobacteria strains.</title>
        <authorList>
            <person name="Klenk H.-P."/>
        </authorList>
    </citation>
    <scope>NUCLEOTIDE SEQUENCE [LARGE SCALE GENOMIC DNA]</scope>
    <source>
        <strain evidence="5 6">DSM 43927</strain>
    </source>
</reference>
<dbReference type="InterPro" id="IPR001680">
    <property type="entry name" value="WD40_rpt"/>
</dbReference>
<feature type="repeat" description="WD" evidence="3">
    <location>
        <begin position="399"/>
        <end position="440"/>
    </location>
</feature>
<dbReference type="InterPro" id="IPR019775">
    <property type="entry name" value="WD40_repeat_CS"/>
</dbReference>
<dbReference type="InterPro" id="IPR000719">
    <property type="entry name" value="Prot_kinase_dom"/>
</dbReference>
<feature type="domain" description="Protein kinase" evidence="4">
    <location>
        <begin position="15"/>
        <end position="263"/>
    </location>
</feature>
<gene>
    <name evidence="5" type="ORF">DFJ69_0470</name>
</gene>
<dbReference type="PROSITE" id="PS50294">
    <property type="entry name" value="WD_REPEATS_REGION"/>
    <property type="match status" value="5"/>
</dbReference>
<feature type="repeat" description="WD" evidence="3">
    <location>
        <begin position="568"/>
        <end position="602"/>
    </location>
</feature>
<name>A0A3D9SGR3_9ACTN</name>
<dbReference type="Pfam" id="PF00069">
    <property type="entry name" value="Pkinase"/>
    <property type="match status" value="1"/>
</dbReference>
<dbReference type="GO" id="GO:0000398">
    <property type="term" value="P:mRNA splicing, via spliceosome"/>
    <property type="evidence" value="ECO:0007669"/>
    <property type="project" value="TreeGrafter"/>
</dbReference>
<dbReference type="Gene3D" id="2.130.10.10">
    <property type="entry name" value="YVTN repeat-like/Quinoprotein amine dehydrogenase"/>
    <property type="match status" value="4"/>
</dbReference>
<dbReference type="InterPro" id="IPR008271">
    <property type="entry name" value="Ser/Thr_kinase_AS"/>
</dbReference>
<keyword evidence="1 3" id="KW-0853">WD repeat</keyword>
<proteinExistence type="predicted"/>
<dbReference type="Gene3D" id="1.10.510.10">
    <property type="entry name" value="Transferase(Phosphotransferase) domain 1"/>
    <property type="match status" value="1"/>
</dbReference>
<dbReference type="SUPFAM" id="SSF56112">
    <property type="entry name" value="Protein kinase-like (PK-like)"/>
    <property type="match status" value="1"/>
</dbReference>
<dbReference type="PANTHER" id="PTHR19846:SF0">
    <property type="entry name" value="PRE-MRNA PROCESSING FACTOR 4"/>
    <property type="match status" value="1"/>
</dbReference>
<dbReference type="RefSeq" id="WP_170177512.1">
    <property type="nucleotide sequence ID" value="NZ_QTTT01000001.1"/>
</dbReference>
<dbReference type="PROSITE" id="PS50082">
    <property type="entry name" value="WD_REPEATS_2"/>
    <property type="match status" value="5"/>
</dbReference>
<evidence type="ECO:0000313" key="5">
    <source>
        <dbReference type="EMBL" id="REE95089.1"/>
    </source>
</evidence>
<evidence type="ECO:0000313" key="6">
    <source>
        <dbReference type="Proteomes" id="UP000256661"/>
    </source>
</evidence>
<dbReference type="CDD" id="cd14014">
    <property type="entry name" value="STKc_PknB_like"/>
    <property type="match status" value="1"/>
</dbReference>
<protein>
    <submittedName>
        <fullName evidence="5">WD domain G-beta repeat uncharacterized protein</fullName>
    </submittedName>
</protein>
<dbReference type="AlphaFoldDB" id="A0A3D9SGR3"/>
<dbReference type="InterPro" id="IPR011009">
    <property type="entry name" value="Kinase-like_dom_sf"/>
</dbReference>
<dbReference type="GO" id="GO:0004672">
    <property type="term" value="F:protein kinase activity"/>
    <property type="evidence" value="ECO:0007669"/>
    <property type="project" value="InterPro"/>
</dbReference>
<dbReference type="SUPFAM" id="SSF50978">
    <property type="entry name" value="WD40 repeat-like"/>
    <property type="match status" value="1"/>
</dbReference>
<keyword evidence="6" id="KW-1185">Reference proteome</keyword>
<dbReference type="CDD" id="cd00200">
    <property type="entry name" value="WD40"/>
    <property type="match status" value="1"/>
</dbReference>
<sequence length="602" mass="62728">MDTLHPGDPEQVGGHRLLGRLAEGGMGRVFLAASPEGRRVVVKVIRPELAAEPRYRRRFAREVEAAERVGGPHTARVVEADPRADPPWMVTEYIPGPSLLEAVRANGPLPAEDVRALGVGLAAGVAAIHSCGLIHRDLKPANVIMAEDGPRIIDFGIARLVDASALTAEGAVLGTYAFMSPEQVTGRPAGPASDIFSLGSVLGFAATGRSPFAADTVPGIVHLIGTAAPRWGGLPADLADALGLCFAKNPDDRPSAAELGALLAGRPKPARPVRRRAILVGGLAAGAAIAVPTAVAVMAEDDAPDPAGTPSFEGELAGHDRSVLSVAFSPDGRKLATGGEARTPWLWDVATGATIRAEPAAPGVARSVTFSSDGRLLASADGNVAHLWNPTAGTRVRDLSGHTGVIHAVSFSPDGKTLATASHDMTVRLWHVPTGEQVRVFRGHQAAVTSVAFSPDGTTLATGSHDETVRLWDPVTGRTLRLLEGHETYVSDVAFSPDGRTLATAGDDTTAHLWNTATGRLSATLRGPGIRIKTVAFAPDGRTFATVGEDSKVGHLWDLRAGKVLRPLTGHGDGLCDVAFSPNGRTLATGSFDNTARLWRLA</sequence>
<dbReference type="PROSITE" id="PS50011">
    <property type="entry name" value="PROTEIN_KINASE_DOM"/>
    <property type="match status" value="1"/>
</dbReference>
<evidence type="ECO:0000259" key="4">
    <source>
        <dbReference type="PROSITE" id="PS50011"/>
    </source>
</evidence>
<dbReference type="EMBL" id="QTTT01000001">
    <property type="protein sequence ID" value="REE95089.1"/>
    <property type="molecule type" value="Genomic_DNA"/>
</dbReference>
<feature type="repeat" description="WD" evidence="3">
    <location>
        <begin position="483"/>
        <end position="524"/>
    </location>
</feature>
<dbReference type="PANTHER" id="PTHR19846">
    <property type="entry name" value="WD40 REPEAT PROTEIN"/>
    <property type="match status" value="1"/>
</dbReference>
<dbReference type="PROSITE" id="PS00108">
    <property type="entry name" value="PROTEIN_KINASE_ST"/>
    <property type="match status" value="1"/>
</dbReference>
<dbReference type="GO" id="GO:0017070">
    <property type="term" value="F:U6 snRNA binding"/>
    <property type="evidence" value="ECO:0007669"/>
    <property type="project" value="TreeGrafter"/>
</dbReference>
<dbReference type="Proteomes" id="UP000256661">
    <property type="component" value="Unassembled WGS sequence"/>
</dbReference>
<feature type="repeat" description="WD" evidence="3">
    <location>
        <begin position="441"/>
        <end position="482"/>
    </location>
</feature>
<keyword evidence="2" id="KW-0677">Repeat</keyword>
<dbReference type="PRINTS" id="PR00320">
    <property type="entry name" value="GPROTEINBRPT"/>
</dbReference>
<dbReference type="Gene3D" id="3.30.200.20">
    <property type="entry name" value="Phosphorylase Kinase, domain 1"/>
    <property type="match status" value="1"/>
</dbReference>
<dbReference type="SMART" id="SM00220">
    <property type="entry name" value="S_TKc"/>
    <property type="match status" value="1"/>
</dbReference>
<dbReference type="GO" id="GO:0005524">
    <property type="term" value="F:ATP binding"/>
    <property type="evidence" value="ECO:0007669"/>
    <property type="project" value="InterPro"/>
</dbReference>
<dbReference type="GO" id="GO:0030621">
    <property type="term" value="F:U4 snRNA binding"/>
    <property type="evidence" value="ECO:0007669"/>
    <property type="project" value="TreeGrafter"/>
</dbReference>
<accession>A0A3D9SGR3</accession>
<dbReference type="InterPro" id="IPR015943">
    <property type="entry name" value="WD40/YVTN_repeat-like_dom_sf"/>
</dbReference>
<dbReference type="Pfam" id="PF00400">
    <property type="entry name" value="WD40"/>
    <property type="match status" value="7"/>
</dbReference>
<evidence type="ECO:0000256" key="3">
    <source>
        <dbReference type="PROSITE-ProRule" id="PRU00221"/>
    </source>
</evidence>
<comment type="caution">
    <text evidence="5">The sequence shown here is derived from an EMBL/GenBank/DDBJ whole genome shotgun (WGS) entry which is preliminary data.</text>
</comment>